<dbReference type="AlphaFoldDB" id="A0AAN8K5S2"/>
<feature type="signal peptide" evidence="1">
    <location>
        <begin position="1"/>
        <end position="19"/>
    </location>
</feature>
<feature type="chain" id="PRO_5042945391" description="Ig-like domain-containing protein" evidence="1">
    <location>
        <begin position="20"/>
        <end position="222"/>
    </location>
</feature>
<dbReference type="PROSITE" id="PS50835">
    <property type="entry name" value="IG_LIKE"/>
    <property type="match status" value="1"/>
</dbReference>
<evidence type="ECO:0000313" key="3">
    <source>
        <dbReference type="EMBL" id="KAK6195286.1"/>
    </source>
</evidence>
<organism evidence="3 4">
    <name type="scientific">Patella caerulea</name>
    <name type="common">Rayed Mediterranean limpet</name>
    <dbReference type="NCBI Taxonomy" id="87958"/>
    <lineage>
        <taxon>Eukaryota</taxon>
        <taxon>Metazoa</taxon>
        <taxon>Spiralia</taxon>
        <taxon>Lophotrochozoa</taxon>
        <taxon>Mollusca</taxon>
        <taxon>Gastropoda</taxon>
        <taxon>Patellogastropoda</taxon>
        <taxon>Patelloidea</taxon>
        <taxon>Patellidae</taxon>
        <taxon>Patella</taxon>
    </lineage>
</organism>
<accession>A0AAN8K5S2</accession>
<keyword evidence="4" id="KW-1185">Reference proteome</keyword>
<comment type="caution">
    <text evidence="3">The sequence shown here is derived from an EMBL/GenBank/DDBJ whole genome shotgun (WGS) entry which is preliminary data.</text>
</comment>
<dbReference type="EMBL" id="JAZGQO010000001">
    <property type="protein sequence ID" value="KAK6195286.1"/>
    <property type="molecule type" value="Genomic_DNA"/>
</dbReference>
<keyword evidence="1" id="KW-0732">Signal</keyword>
<evidence type="ECO:0000256" key="1">
    <source>
        <dbReference type="SAM" id="SignalP"/>
    </source>
</evidence>
<protein>
    <recommendedName>
        <fullName evidence="2">Ig-like domain-containing protein</fullName>
    </recommendedName>
</protein>
<proteinExistence type="predicted"/>
<gene>
    <name evidence="3" type="ORF">SNE40_000748</name>
</gene>
<dbReference type="Proteomes" id="UP001347796">
    <property type="component" value="Unassembled WGS sequence"/>
</dbReference>
<name>A0AAN8K5S2_PATCE</name>
<evidence type="ECO:0000313" key="4">
    <source>
        <dbReference type="Proteomes" id="UP001347796"/>
    </source>
</evidence>
<sequence length="222" mass="25207">MSCSVLLISLTALVSSVFSFPFSGPLHFTNHVETSIQRCRSLVKPCKFIVKVEQNLNTPEQIFTSPNVCSCAEGSCPRNWNDAPEKTITRYLRSKERVMILQLKFCRPVEPQRICTADESALTIKGRSTVPQEIVDFRCRCPSNRPMVVKKSWSQSYEHYQEYVCDLPRCRGSGSQCMSISSSANRRQESTHSCECRRGESCARRQSDISKSKGFCVSSLYY</sequence>
<reference evidence="3 4" key="1">
    <citation type="submission" date="2024-01" db="EMBL/GenBank/DDBJ databases">
        <title>The genome of the rayed Mediterranean limpet Patella caerulea (Linnaeus, 1758).</title>
        <authorList>
            <person name="Anh-Thu Weber A."/>
            <person name="Halstead-Nussloch G."/>
        </authorList>
    </citation>
    <scope>NUCLEOTIDE SEQUENCE [LARGE SCALE GENOMIC DNA]</scope>
    <source>
        <strain evidence="3">AATW-2023a</strain>
        <tissue evidence="3">Whole specimen</tissue>
    </source>
</reference>
<feature type="domain" description="Ig-like" evidence="2">
    <location>
        <begin position="111"/>
        <end position="210"/>
    </location>
</feature>
<dbReference type="InterPro" id="IPR007110">
    <property type="entry name" value="Ig-like_dom"/>
</dbReference>
<evidence type="ECO:0000259" key="2">
    <source>
        <dbReference type="PROSITE" id="PS50835"/>
    </source>
</evidence>